<dbReference type="AlphaFoldDB" id="A0A1G2UMC0"/>
<dbReference type="STRING" id="1802772.A3H60_01355"/>
<evidence type="ECO:0000313" key="2">
    <source>
        <dbReference type="EMBL" id="OHB10400.1"/>
    </source>
</evidence>
<proteinExistence type="predicted"/>
<comment type="caution">
    <text evidence="2">The sequence shown here is derived from an EMBL/GenBank/DDBJ whole genome shotgun (WGS) entry which is preliminary data.</text>
</comment>
<sequence>MKGLIPVILVAILIPQVVLAAWWNPLSWFNNWRFSPPAKEIRTEELESRIKELEEKLENVAISTPATVATTTQFNPSSTEKKTEKPKAASQPVVQKPVQAVTQPTAIKVEPMVKKDYESLYKNTYQKYADLRTLVREEKMVLDEYTSLTIVKSNRRAYLNKLLGILTDDMKTFGEIRDTKPKPENTVNYYVSKYNQIEAEFSAKTTAYKTDTVEEQLNTTRNTGAIEAEKRKNSPECLTAKAAYEEIESKINNVKRSYASKIRAVDGSGLTDVQRAPQTAQLERQQATELADLSVEANFIMSKYYAVCEGYYGSPKPLYPAYTPPVNTYCSQFGNNVNCTSY</sequence>
<feature type="region of interest" description="Disordered" evidence="1">
    <location>
        <begin position="68"/>
        <end position="95"/>
    </location>
</feature>
<feature type="compositionally biased region" description="Polar residues" evidence="1">
    <location>
        <begin position="68"/>
        <end position="78"/>
    </location>
</feature>
<dbReference type="EMBL" id="MHWP01000016">
    <property type="protein sequence ID" value="OHB10400.1"/>
    <property type="molecule type" value="Genomic_DNA"/>
</dbReference>
<evidence type="ECO:0000256" key="1">
    <source>
        <dbReference type="SAM" id="MobiDB-lite"/>
    </source>
</evidence>
<dbReference type="Proteomes" id="UP000177202">
    <property type="component" value="Unassembled WGS sequence"/>
</dbReference>
<organism evidence="2 3">
    <name type="scientific">Candidatus Zambryskibacteria bacterium RIFCSPLOWO2_02_FULL_44_12b</name>
    <dbReference type="NCBI Taxonomy" id="1802772"/>
    <lineage>
        <taxon>Bacteria</taxon>
        <taxon>Candidatus Zambryskiibacteriota</taxon>
    </lineage>
</organism>
<protein>
    <submittedName>
        <fullName evidence="2">Uncharacterized protein</fullName>
    </submittedName>
</protein>
<reference evidence="2 3" key="1">
    <citation type="journal article" date="2016" name="Nat. Commun.">
        <title>Thousands of microbial genomes shed light on interconnected biogeochemical processes in an aquifer system.</title>
        <authorList>
            <person name="Anantharaman K."/>
            <person name="Brown C.T."/>
            <person name="Hug L.A."/>
            <person name="Sharon I."/>
            <person name="Castelle C.J."/>
            <person name="Probst A.J."/>
            <person name="Thomas B.C."/>
            <person name="Singh A."/>
            <person name="Wilkins M.J."/>
            <person name="Karaoz U."/>
            <person name="Brodie E.L."/>
            <person name="Williams K.H."/>
            <person name="Hubbard S.S."/>
            <person name="Banfield J.F."/>
        </authorList>
    </citation>
    <scope>NUCLEOTIDE SEQUENCE [LARGE SCALE GENOMIC DNA]</scope>
</reference>
<gene>
    <name evidence="2" type="ORF">A3H60_01355</name>
</gene>
<name>A0A1G2UMC0_9BACT</name>
<evidence type="ECO:0000313" key="3">
    <source>
        <dbReference type="Proteomes" id="UP000177202"/>
    </source>
</evidence>
<accession>A0A1G2UMC0</accession>